<proteinExistence type="predicted"/>
<evidence type="ECO:0000313" key="1">
    <source>
        <dbReference type="EMBL" id="QBK31783.1"/>
    </source>
</evidence>
<dbReference type="KEGG" id="rpod:E0E05_14930"/>
<reference evidence="1 2" key="1">
    <citation type="journal article" date="2017" name="Int. J. Syst. Evol. Microbiol.">
        <title>Roseitalea porphyridii gen. nov., sp. nov., isolated from a red alga, and reclassification of Hoeflea suaedae Chung et al. 2013 as Pseudohoeflea suaedae gen. nov., comb. nov.</title>
        <authorList>
            <person name="Hyeon J.W."/>
            <person name="Jeong S.E."/>
            <person name="Baek K."/>
            <person name="Jeon C.O."/>
        </authorList>
    </citation>
    <scope>NUCLEOTIDE SEQUENCE [LARGE SCALE GENOMIC DNA]</scope>
    <source>
        <strain evidence="1 2">MA7-20</strain>
    </source>
</reference>
<dbReference type="SUPFAM" id="SSF158682">
    <property type="entry name" value="TerB-like"/>
    <property type="match status" value="1"/>
</dbReference>
<gene>
    <name evidence="1" type="ORF">E0E05_14930</name>
</gene>
<dbReference type="OrthoDB" id="5459344at2"/>
<dbReference type="Proteomes" id="UP000293719">
    <property type="component" value="Chromosome"/>
</dbReference>
<sequence>MLDPKKLLNDFLGSQIPGAGGTVRERAGQAGQMAKDNPLATGAIAAVLLGTGVGRELTGSALKLGAAAAVGGLAYTAWKNYKEGRQVEQAGAPGQQGQPEVLPPPQGSEFDIEGDGQDGEFALALVRAMIAAARADGHIDEDERARITDKLAMSGIDEDEQSFIRAELAKPVDMDAIVGAAKTEAQRVELYTASRLAIEPKTRAERGYLDMLAGRLQLPDPLVDHIEATIAGATV</sequence>
<dbReference type="RefSeq" id="WP_131617433.1">
    <property type="nucleotide sequence ID" value="NZ_CP036532.1"/>
</dbReference>
<dbReference type="InterPro" id="IPR007486">
    <property type="entry name" value="YebE"/>
</dbReference>
<keyword evidence="2" id="KW-1185">Reference proteome</keyword>
<organism evidence="1 2">
    <name type="scientific">Roseitalea porphyridii</name>
    <dbReference type="NCBI Taxonomy" id="1852022"/>
    <lineage>
        <taxon>Bacteria</taxon>
        <taxon>Pseudomonadati</taxon>
        <taxon>Pseudomonadota</taxon>
        <taxon>Alphaproteobacteria</taxon>
        <taxon>Hyphomicrobiales</taxon>
        <taxon>Ahrensiaceae</taxon>
        <taxon>Roseitalea</taxon>
    </lineage>
</organism>
<dbReference type="AlphaFoldDB" id="A0A4P6V4F1"/>
<name>A0A4P6V4F1_9HYPH</name>
<protein>
    <submittedName>
        <fullName evidence="1">Tellurite resistance TerB family protein</fullName>
    </submittedName>
</protein>
<dbReference type="Pfam" id="PF04391">
    <property type="entry name" value="DUF533"/>
    <property type="match status" value="1"/>
</dbReference>
<dbReference type="CDD" id="cd07178">
    <property type="entry name" value="terB_like_YebE"/>
    <property type="match status" value="1"/>
</dbReference>
<dbReference type="EMBL" id="CP036532">
    <property type="protein sequence ID" value="QBK31783.1"/>
    <property type="molecule type" value="Genomic_DNA"/>
</dbReference>
<evidence type="ECO:0000313" key="2">
    <source>
        <dbReference type="Proteomes" id="UP000293719"/>
    </source>
</evidence>
<dbReference type="InterPro" id="IPR029024">
    <property type="entry name" value="TerB-like"/>
</dbReference>
<dbReference type="GeneID" id="90768599"/>
<accession>A0A4P6V4F1</accession>
<dbReference type="Gene3D" id="1.10.3680.10">
    <property type="entry name" value="TerB-like"/>
    <property type="match status" value="1"/>
</dbReference>